<dbReference type="EMBL" id="BPQB01000013">
    <property type="protein sequence ID" value="GJE89721.1"/>
    <property type="molecule type" value="Genomic_DNA"/>
</dbReference>
<accession>A0A9P3G7H2</accession>
<reference evidence="2 3" key="1">
    <citation type="submission" date="2021-08" db="EMBL/GenBank/DDBJ databases">
        <title>Draft Genome Sequence of Phanerochaete sordida strain YK-624.</title>
        <authorList>
            <person name="Mori T."/>
            <person name="Dohra H."/>
            <person name="Suzuki T."/>
            <person name="Kawagishi H."/>
            <person name="Hirai H."/>
        </authorList>
    </citation>
    <scope>NUCLEOTIDE SEQUENCE [LARGE SCALE GENOMIC DNA]</scope>
    <source>
        <strain evidence="2 3">YK-624</strain>
    </source>
</reference>
<comment type="caution">
    <text evidence="2">The sequence shown here is derived from an EMBL/GenBank/DDBJ whole genome shotgun (WGS) entry which is preliminary data.</text>
</comment>
<name>A0A9P3G7H2_9APHY</name>
<dbReference type="OrthoDB" id="2798046at2759"/>
<dbReference type="AlphaFoldDB" id="A0A9P3G7H2"/>
<feature type="compositionally biased region" description="Basic and acidic residues" evidence="1">
    <location>
        <begin position="177"/>
        <end position="193"/>
    </location>
</feature>
<proteinExistence type="predicted"/>
<evidence type="ECO:0000256" key="1">
    <source>
        <dbReference type="SAM" id="MobiDB-lite"/>
    </source>
</evidence>
<gene>
    <name evidence="2" type="ORF">PsYK624_058270</name>
</gene>
<evidence type="ECO:0000313" key="2">
    <source>
        <dbReference type="EMBL" id="GJE89721.1"/>
    </source>
</evidence>
<sequence>MSLVLDVLFFAAAALFSLFLRCQIAKHKLSIRRIALLELALYDVHYAGTLYEGTYQFDFNASCVYIRFHWPRRPNPKWMTFTAKDVLYKSSTADLSTSTLSTEAWFFPKLFGQTAGPWLNVTLADFRIRVFGSDRTPYCVKRLRANLVGAVLDGEVLQCDDFGSSIRFAGITESAVESERDPDGDGVDEHPERSSGTVPQDGPYEEHVAQAKVNGAAHDSLADNDGHIKTIRHPMKELHPVSSIGREQDEVRISAYARGLALNSEGRVYRFETVDAQLRRNWTANRGSFVMIARESRWVKVPWSYEIQATTSFWTQLLSSVLQFPFDLVHVFNYPMSTVNLYIPRADITFDNFRIRDAELIPQSISLVEEKLVKSNVEWQDLFTDVLANVMIGYCRCKAC</sequence>
<keyword evidence="3" id="KW-1185">Reference proteome</keyword>
<dbReference type="Proteomes" id="UP000703269">
    <property type="component" value="Unassembled WGS sequence"/>
</dbReference>
<evidence type="ECO:0000313" key="3">
    <source>
        <dbReference type="Proteomes" id="UP000703269"/>
    </source>
</evidence>
<feature type="region of interest" description="Disordered" evidence="1">
    <location>
        <begin position="173"/>
        <end position="203"/>
    </location>
</feature>
<organism evidence="2 3">
    <name type="scientific">Phanerochaete sordida</name>
    <dbReference type="NCBI Taxonomy" id="48140"/>
    <lineage>
        <taxon>Eukaryota</taxon>
        <taxon>Fungi</taxon>
        <taxon>Dikarya</taxon>
        <taxon>Basidiomycota</taxon>
        <taxon>Agaricomycotina</taxon>
        <taxon>Agaricomycetes</taxon>
        <taxon>Polyporales</taxon>
        <taxon>Phanerochaetaceae</taxon>
        <taxon>Phanerochaete</taxon>
    </lineage>
</organism>
<protein>
    <submittedName>
        <fullName evidence="2">Uncharacterized protein</fullName>
    </submittedName>
</protein>